<dbReference type="EMBL" id="GBXM01017352">
    <property type="protein sequence ID" value="JAH91225.1"/>
    <property type="molecule type" value="Transcribed_RNA"/>
</dbReference>
<dbReference type="AlphaFoldDB" id="A0A0E9WNU7"/>
<organism evidence="1">
    <name type="scientific">Anguilla anguilla</name>
    <name type="common">European freshwater eel</name>
    <name type="synonym">Muraena anguilla</name>
    <dbReference type="NCBI Taxonomy" id="7936"/>
    <lineage>
        <taxon>Eukaryota</taxon>
        <taxon>Metazoa</taxon>
        <taxon>Chordata</taxon>
        <taxon>Craniata</taxon>
        <taxon>Vertebrata</taxon>
        <taxon>Euteleostomi</taxon>
        <taxon>Actinopterygii</taxon>
        <taxon>Neopterygii</taxon>
        <taxon>Teleostei</taxon>
        <taxon>Anguilliformes</taxon>
        <taxon>Anguillidae</taxon>
        <taxon>Anguilla</taxon>
    </lineage>
</organism>
<accession>A0A0E9WNU7</accession>
<evidence type="ECO:0000313" key="1">
    <source>
        <dbReference type="EMBL" id="JAH91225.1"/>
    </source>
</evidence>
<proteinExistence type="predicted"/>
<reference evidence="1" key="2">
    <citation type="journal article" date="2015" name="Fish Shellfish Immunol.">
        <title>Early steps in the European eel (Anguilla anguilla)-Vibrio vulnificus interaction in the gills: Role of the RtxA13 toxin.</title>
        <authorList>
            <person name="Callol A."/>
            <person name="Pajuelo D."/>
            <person name="Ebbesson L."/>
            <person name="Teles M."/>
            <person name="MacKenzie S."/>
            <person name="Amaro C."/>
        </authorList>
    </citation>
    <scope>NUCLEOTIDE SEQUENCE</scope>
</reference>
<protein>
    <submittedName>
        <fullName evidence="1">Uncharacterized protein</fullName>
    </submittedName>
</protein>
<reference evidence="1" key="1">
    <citation type="submission" date="2014-11" db="EMBL/GenBank/DDBJ databases">
        <authorList>
            <person name="Amaro Gonzalez C."/>
        </authorList>
    </citation>
    <scope>NUCLEOTIDE SEQUENCE</scope>
</reference>
<sequence length="42" mass="5360">MTERRGIFHTLFILCQIHRKWYIIVLDHWMDYYGLYFSYNCI</sequence>
<name>A0A0E9WNU7_ANGAN</name>